<dbReference type="SUPFAM" id="SSF53743">
    <property type="entry name" value="FucI/AraA N-terminal and middle domains"/>
    <property type="match status" value="1"/>
</dbReference>
<name>A0A0B5QME3_CLOBE</name>
<keyword evidence="1 3" id="KW-0413">Isomerase</keyword>
<dbReference type="PANTHER" id="PTHR36120">
    <property type="entry name" value="FUCOSE ISOMERASE"/>
    <property type="match status" value="1"/>
</dbReference>
<dbReference type="GO" id="GO:0016861">
    <property type="term" value="F:intramolecular oxidoreductase activity, interconverting aldoses and ketoses"/>
    <property type="evidence" value="ECO:0007669"/>
    <property type="project" value="InterPro"/>
</dbReference>
<dbReference type="Proteomes" id="UP000031866">
    <property type="component" value="Chromosome"/>
</dbReference>
<keyword evidence="2" id="KW-0119">Carbohydrate metabolism</keyword>
<dbReference type="AlphaFoldDB" id="A0A0B5QME3"/>
<organism evidence="3 4">
    <name type="scientific">Clostridium beijerinckii</name>
    <name type="common">Clostridium MP</name>
    <dbReference type="NCBI Taxonomy" id="1520"/>
    <lineage>
        <taxon>Bacteria</taxon>
        <taxon>Bacillati</taxon>
        <taxon>Bacillota</taxon>
        <taxon>Clostridia</taxon>
        <taxon>Eubacteriales</taxon>
        <taxon>Clostridiaceae</taxon>
        <taxon>Clostridium</taxon>
    </lineage>
</organism>
<dbReference type="STRING" id="1520.LF65_05520"/>
<reference evidence="4" key="1">
    <citation type="submission" date="2014-12" db="EMBL/GenBank/DDBJ databases">
        <title>Genome sequence of Clostridium beijerinckii strain 59B.</title>
        <authorList>
            <person name="Little G.T."/>
            <person name="Minton N.P."/>
        </authorList>
    </citation>
    <scope>NUCLEOTIDE SEQUENCE [LARGE SCALE GENOMIC DNA]</scope>
    <source>
        <strain evidence="4">59B</strain>
    </source>
</reference>
<protein>
    <submittedName>
        <fullName evidence="3">Fucose isomerase</fullName>
    </submittedName>
</protein>
<evidence type="ECO:0000313" key="4">
    <source>
        <dbReference type="Proteomes" id="UP000031866"/>
    </source>
</evidence>
<sequence length="474" mass="53095">MKEFRIKLGVAATRRSIFSKDDAIKYKDLTCEKLKKMDVEFVDIDDINEEGLIFEEKHVEQVVEKFKKEKVDALFFPHCNFGSEDLVAKVASKMKLPVLLWGPRDDAPLADGTRLRDSQCGLFATGKILRRFKVPFTYIPNSTLGDVAFERGLRNFIAAANVVKELGNLRILQISTRPSSFWTMMCNEGELLEKFGVQIHPISMIEFVAKVKKVKSEEKEKVQETIKYMKEVLDITVSEEVVENVASLKVAYSELTTEFGCSAVAIQCWTALQDELKIMPCMANALMTDEGIPVVCETDIHGAITSVIAQAATMGQTPPFFADWTVVHPTNKNGELLQHCGCFPISLTKKNKKAKIEIPFALESGCNGASFAEIEGGDISLLRFDGDNGEYSMLLGHAKGIEGPYIQGAYLWVEVENLSRLEDKLVTGPYVHHCTGVHKDVLPVIYEACKYIPNLKPDFYDDVEEDVKAWIRGE</sequence>
<dbReference type="InterPro" id="IPR009015">
    <property type="entry name" value="Fucose_isomerase_N/cen_sf"/>
</dbReference>
<dbReference type="PANTHER" id="PTHR36120:SF1">
    <property type="entry name" value="L-FUCOSE ISOMERASE C-TERMINAL DOMAIN-CONTAINING PROTEIN"/>
    <property type="match status" value="1"/>
</dbReference>
<evidence type="ECO:0000256" key="1">
    <source>
        <dbReference type="ARBA" id="ARBA00023235"/>
    </source>
</evidence>
<dbReference type="GO" id="GO:0005996">
    <property type="term" value="P:monosaccharide metabolic process"/>
    <property type="evidence" value="ECO:0007669"/>
    <property type="project" value="InterPro"/>
</dbReference>
<dbReference type="RefSeq" id="WP_041900495.1">
    <property type="nucleotide sequence ID" value="NZ_CP010086.2"/>
</dbReference>
<dbReference type="OrthoDB" id="5838738at2"/>
<dbReference type="KEGG" id="cbei:LF65_05520"/>
<dbReference type="GO" id="GO:0005737">
    <property type="term" value="C:cytoplasm"/>
    <property type="evidence" value="ECO:0007669"/>
    <property type="project" value="InterPro"/>
</dbReference>
<dbReference type="EMBL" id="CP010086">
    <property type="protein sequence ID" value="AJH02031.1"/>
    <property type="molecule type" value="Genomic_DNA"/>
</dbReference>
<dbReference type="CDD" id="cd00578">
    <property type="entry name" value="L-fuc_L-ara-isomerases"/>
    <property type="match status" value="1"/>
</dbReference>
<evidence type="ECO:0000313" key="3">
    <source>
        <dbReference type="EMBL" id="AJH02031.1"/>
    </source>
</evidence>
<accession>A0A0B5QME3</accession>
<proteinExistence type="predicted"/>
<gene>
    <name evidence="3" type="ORF">LF65_05520</name>
</gene>
<evidence type="ECO:0000256" key="2">
    <source>
        <dbReference type="ARBA" id="ARBA00023277"/>
    </source>
</evidence>